<accession>A0ABQ0B6I4</accession>
<keyword evidence="2" id="KW-1185">Reference proteome</keyword>
<organism evidence="1 2">
    <name type="scientific">Blautia hominis</name>
    <dbReference type="NCBI Taxonomy" id="2025493"/>
    <lineage>
        <taxon>Bacteria</taxon>
        <taxon>Bacillati</taxon>
        <taxon>Bacillota</taxon>
        <taxon>Clostridia</taxon>
        <taxon>Lachnospirales</taxon>
        <taxon>Lachnospiraceae</taxon>
        <taxon>Blautia</taxon>
    </lineage>
</organism>
<sequence>MLTSSVNVWAKSEEGETLKFRFYNEEGKEINISKDMVALLFERLERDGKKCEESGISLFASCSHVPCNSYEGTVISHAEVSPVQCWVYTMRAIICKCCGAPIKKLSDWTFSYSHPSH</sequence>
<proteinExistence type="predicted"/>
<evidence type="ECO:0000313" key="2">
    <source>
        <dbReference type="Proteomes" id="UP001600943"/>
    </source>
</evidence>
<dbReference type="Proteomes" id="UP001600943">
    <property type="component" value="Unassembled WGS sequence"/>
</dbReference>
<dbReference type="EMBL" id="BAABYW010000001">
    <property type="protein sequence ID" value="GAA6407062.1"/>
    <property type="molecule type" value="Genomic_DNA"/>
</dbReference>
<comment type="caution">
    <text evidence="1">The sequence shown here is derived from an EMBL/GenBank/DDBJ whole genome shotgun (WGS) entry which is preliminary data.</text>
</comment>
<gene>
    <name evidence="1" type="ORF">K040078D81_11790</name>
</gene>
<evidence type="ECO:0000313" key="1">
    <source>
        <dbReference type="EMBL" id="GAA6407062.1"/>
    </source>
</evidence>
<name>A0ABQ0B6I4_9FIRM</name>
<reference evidence="1 2" key="1">
    <citation type="submission" date="2024-04" db="EMBL/GenBank/DDBJ databases">
        <title>Defined microbial consortia suppress multidrug-resistant proinflammatory Enterobacteriaceae via ecological control.</title>
        <authorList>
            <person name="Furuichi M."/>
            <person name="Kawaguchi T."/>
            <person name="Pust M."/>
            <person name="Yasuma K."/>
            <person name="Plichta D."/>
            <person name="Hasegawa N."/>
            <person name="Ohya T."/>
            <person name="Bhattarai S."/>
            <person name="Sasajima S."/>
            <person name="Aoto Y."/>
            <person name="Tuganbaev T."/>
            <person name="Yaginuma M."/>
            <person name="Ueda M."/>
            <person name="Okahashi N."/>
            <person name="Amafuji K."/>
            <person name="Kiridooshi Y."/>
            <person name="Sugita K."/>
            <person name="Strazar M."/>
            <person name="Skelly A."/>
            <person name="Suda W."/>
            <person name="Hattori M."/>
            <person name="Nakamoto N."/>
            <person name="Caballero S."/>
            <person name="Norman J."/>
            <person name="Olle B."/>
            <person name="Tanoue T."/>
            <person name="Arita M."/>
            <person name="Bucci V."/>
            <person name="Atarashi K."/>
            <person name="Xavier R."/>
            <person name="Honda K."/>
        </authorList>
    </citation>
    <scope>NUCLEOTIDE SEQUENCE [LARGE SCALE GENOMIC DNA]</scope>
    <source>
        <strain evidence="2">k04-0078-D8-1</strain>
    </source>
</reference>
<protein>
    <submittedName>
        <fullName evidence="1">Uncharacterized protein</fullName>
    </submittedName>
</protein>